<comment type="caution">
    <text evidence="1">The sequence shown here is derived from an EMBL/GenBank/DDBJ whole genome shotgun (WGS) entry which is preliminary data.</text>
</comment>
<protein>
    <submittedName>
        <fullName evidence="1">Uncharacterized protein</fullName>
    </submittedName>
</protein>
<gene>
    <name evidence="1" type="ORF">E3T28_15980</name>
</gene>
<name>A0ABY2IT05_9MICO</name>
<keyword evidence="2" id="KW-1185">Reference proteome</keyword>
<proteinExistence type="predicted"/>
<reference evidence="1 2" key="1">
    <citation type="submission" date="2019-03" db="EMBL/GenBank/DDBJ databases">
        <title>Genomics of glacier-inhabiting Cryobacterium strains.</title>
        <authorList>
            <person name="Liu Q."/>
            <person name="Xin Y.-H."/>
        </authorList>
    </citation>
    <scope>NUCLEOTIDE SEQUENCE [LARGE SCALE GENOMIC DNA]</scope>
    <source>
        <strain evidence="1 2">TMT1-23-1</strain>
    </source>
</reference>
<dbReference type="Proteomes" id="UP000297853">
    <property type="component" value="Unassembled WGS sequence"/>
</dbReference>
<sequence length="277" mass="29235">MINNVRHSVSNRHRPSPVAWLSLAVCGTLTGCAGAVPASDAVSQVSARKAVADVSRGLYREGTDVIDDYARWADTDTEKSTVVELIGYEPYPGAIHGEPVGALKFRATIQPTPNEGPHVACFESQFDFWGVATDEPGEWSDDTAVAHDIACPPDAKRIPPPVDTRLVDVLPDGAEALVVEVLTNAPSAASADDIVAEIVKRMPQPTGEREVAFDPEATVVDGDIGFAMGDGDDCLLVKRDVGGVQVLQVPKILLQPGELGCAAGTALQPGDQLRSPH</sequence>
<evidence type="ECO:0000313" key="2">
    <source>
        <dbReference type="Proteomes" id="UP000297853"/>
    </source>
</evidence>
<dbReference type="PROSITE" id="PS51257">
    <property type="entry name" value="PROKAR_LIPOPROTEIN"/>
    <property type="match status" value="1"/>
</dbReference>
<dbReference type="RefSeq" id="WP_134433150.1">
    <property type="nucleotide sequence ID" value="NZ_SOGQ01000090.1"/>
</dbReference>
<accession>A0ABY2IT05</accession>
<dbReference type="EMBL" id="SOGQ01000090">
    <property type="protein sequence ID" value="TFC93953.1"/>
    <property type="molecule type" value="Genomic_DNA"/>
</dbReference>
<organism evidence="1 2">
    <name type="scientific">Cryobacterium sinapicolor</name>
    <dbReference type="NCBI Taxonomy" id="1259236"/>
    <lineage>
        <taxon>Bacteria</taxon>
        <taxon>Bacillati</taxon>
        <taxon>Actinomycetota</taxon>
        <taxon>Actinomycetes</taxon>
        <taxon>Micrococcales</taxon>
        <taxon>Microbacteriaceae</taxon>
        <taxon>Cryobacterium</taxon>
    </lineage>
</organism>
<evidence type="ECO:0000313" key="1">
    <source>
        <dbReference type="EMBL" id="TFC93953.1"/>
    </source>
</evidence>